<gene>
    <name evidence="8" type="ORF">TAT_000377300</name>
    <name evidence="9" type="ORF">TAV_000377200</name>
</gene>
<name>A0A3B0MXN6_THEAN</name>
<dbReference type="PANTHER" id="PTHR21738:SF0">
    <property type="entry name" value="RIBOSOMAL RNA PROCESSING PROTEIN 36 HOMOLOG"/>
    <property type="match status" value="1"/>
</dbReference>
<keyword evidence="6" id="KW-0687">Ribonucleoprotein</keyword>
<evidence type="ECO:0000313" key="9">
    <source>
        <dbReference type="EMBL" id="SVP95607.1"/>
    </source>
</evidence>
<feature type="compositionally biased region" description="Basic residues" evidence="7">
    <location>
        <begin position="62"/>
        <end position="72"/>
    </location>
</feature>
<dbReference type="Pfam" id="PF06102">
    <property type="entry name" value="RRP36"/>
    <property type="match status" value="1"/>
</dbReference>
<keyword evidence="5 6" id="KW-0539">Nucleus</keyword>
<dbReference type="GO" id="GO:0030686">
    <property type="term" value="C:90S preribosome"/>
    <property type="evidence" value="ECO:0007669"/>
    <property type="project" value="TreeGrafter"/>
</dbReference>
<dbReference type="EMBL" id="UIVS01000004">
    <property type="protein sequence ID" value="SVP95607.1"/>
    <property type="molecule type" value="Genomic_DNA"/>
</dbReference>
<keyword evidence="4 6" id="KW-0698">rRNA processing</keyword>
<evidence type="ECO:0000256" key="3">
    <source>
        <dbReference type="ARBA" id="ARBA00022517"/>
    </source>
</evidence>
<dbReference type="GO" id="GO:0005730">
    <property type="term" value="C:nucleolus"/>
    <property type="evidence" value="ECO:0007669"/>
    <property type="project" value="UniProtKB-SubCell"/>
</dbReference>
<comment type="subcellular location">
    <subcellularLocation>
        <location evidence="1 6">Nucleus</location>
        <location evidence="1 6">Nucleolus</location>
    </subcellularLocation>
</comment>
<dbReference type="EMBL" id="UIVT01000004">
    <property type="protein sequence ID" value="SVP95033.1"/>
    <property type="molecule type" value="Genomic_DNA"/>
</dbReference>
<evidence type="ECO:0000256" key="2">
    <source>
        <dbReference type="ARBA" id="ARBA00009418"/>
    </source>
</evidence>
<evidence type="ECO:0000256" key="5">
    <source>
        <dbReference type="ARBA" id="ARBA00023242"/>
    </source>
</evidence>
<keyword evidence="3 6" id="KW-0690">Ribosome biogenesis</keyword>
<evidence type="ECO:0000256" key="6">
    <source>
        <dbReference type="RuleBase" id="RU368027"/>
    </source>
</evidence>
<proteinExistence type="inferred from homology"/>
<evidence type="ECO:0000256" key="7">
    <source>
        <dbReference type="SAM" id="MobiDB-lite"/>
    </source>
</evidence>
<evidence type="ECO:0000256" key="1">
    <source>
        <dbReference type="ARBA" id="ARBA00004604"/>
    </source>
</evidence>
<evidence type="ECO:0000313" key="8">
    <source>
        <dbReference type="EMBL" id="SVP95033.1"/>
    </source>
</evidence>
<feature type="region of interest" description="Disordered" evidence="7">
    <location>
        <begin position="1"/>
        <end position="74"/>
    </location>
</feature>
<comment type="function">
    <text evidence="6">Component of the 90S pre-ribosome involved in the maturation of rRNAs. Required for early cleavages of the pre-RNAs in the 40S ribosomal subunit maturation pathway.</text>
</comment>
<comment type="similarity">
    <text evidence="2 6">Belongs to the RRP36 family.</text>
</comment>
<dbReference type="PANTHER" id="PTHR21738">
    <property type="entry name" value="RIBOSOMAL RNA PROCESSING PROTEIN 36 HOMOLOG"/>
    <property type="match status" value="1"/>
</dbReference>
<evidence type="ECO:0000256" key="4">
    <source>
        <dbReference type="ARBA" id="ARBA00022552"/>
    </source>
</evidence>
<dbReference type="VEuPathDB" id="PiroplasmaDB:TA11215"/>
<organism evidence="8">
    <name type="scientific">Theileria annulata</name>
    <dbReference type="NCBI Taxonomy" id="5874"/>
    <lineage>
        <taxon>Eukaryota</taxon>
        <taxon>Sar</taxon>
        <taxon>Alveolata</taxon>
        <taxon>Apicomplexa</taxon>
        <taxon>Aconoidasida</taxon>
        <taxon>Piroplasmida</taxon>
        <taxon>Theileriidae</taxon>
        <taxon>Theileria</taxon>
    </lineage>
</organism>
<comment type="subunit">
    <text evidence="6">Associates with 90S and pre-40S pre-ribosomal particles.</text>
</comment>
<protein>
    <recommendedName>
        <fullName evidence="6">rRNA biogenesis protein RRP36</fullName>
    </recommendedName>
</protein>
<feature type="compositionally biased region" description="Basic residues" evidence="7">
    <location>
        <begin position="29"/>
        <end position="42"/>
    </location>
</feature>
<reference evidence="8" key="1">
    <citation type="submission" date="2018-07" db="EMBL/GenBank/DDBJ databases">
        <authorList>
            <person name="Quirk P.G."/>
            <person name="Krulwich T.A."/>
        </authorList>
    </citation>
    <scope>NUCLEOTIDE SEQUENCE</scope>
    <source>
        <strain evidence="8">Anand</strain>
    </source>
</reference>
<accession>A0A3B0MXN6</accession>
<dbReference type="GO" id="GO:0000462">
    <property type="term" value="P:maturation of SSU-rRNA from tricistronic rRNA transcript (SSU-rRNA, 5.8S rRNA, LSU-rRNA)"/>
    <property type="evidence" value="ECO:0007669"/>
    <property type="project" value="TreeGrafter"/>
</dbReference>
<sequence length="250" mass="29195">MDESPSHSLNHKHLKQTPSGNNNNLNKWPNKKVIKKKKKRKSNSPVELPNNFSFNPYGSNKLSKKSGKGKKMVTRDPRFSELSGKLNVDMFRRSYSFLEDMRKEEVKDIMQAIKINKKFGTDSLKGIESMKKISHLNISNIEEAKRALDRYKAENAHLEKKDELRKLKKSLVKEEMDKIALTGKKPYYFTDKKVKKIYKEINRKKIEESMKSTAINYGPNKAIHKKLESQSRRMVPKERKLNLVPSFRDV</sequence>
<dbReference type="AlphaFoldDB" id="A0A3B0MXN6"/>
<dbReference type="InterPro" id="IPR009292">
    <property type="entry name" value="RRP36"/>
</dbReference>